<feature type="region of interest" description="Disordered" evidence="1">
    <location>
        <begin position="626"/>
        <end position="656"/>
    </location>
</feature>
<feature type="compositionally biased region" description="Basic and acidic residues" evidence="1">
    <location>
        <begin position="83"/>
        <end position="92"/>
    </location>
</feature>
<feature type="compositionally biased region" description="Low complexity" evidence="1">
    <location>
        <begin position="17"/>
        <end position="32"/>
    </location>
</feature>
<name>A0A4R5QFV9_9PROT</name>
<keyword evidence="4" id="KW-1185">Reference proteome</keyword>
<reference evidence="3 4" key="1">
    <citation type="journal article" date="2016" name="J. Microbiol.">
        <title>Dankookia rubra gen. nov., sp. nov., an alphaproteobacterium isolated from sediment of a shallow stream.</title>
        <authorList>
            <person name="Kim W.H."/>
            <person name="Kim D.H."/>
            <person name="Kang K."/>
            <person name="Ahn T.Y."/>
        </authorList>
    </citation>
    <scope>NUCLEOTIDE SEQUENCE [LARGE SCALE GENOMIC DNA]</scope>
    <source>
        <strain evidence="3 4">JCM30602</strain>
    </source>
</reference>
<proteinExistence type="predicted"/>
<feature type="region of interest" description="Disordered" evidence="1">
    <location>
        <begin position="1"/>
        <end position="92"/>
    </location>
</feature>
<accession>A0A4R5QFV9</accession>
<feature type="compositionally biased region" description="Low complexity" evidence="1">
    <location>
        <begin position="626"/>
        <end position="639"/>
    </location>
</feature>
<sequence length="1047" mass="109911">MFAVERQGSRAKGVTPAARRNATTAQAASPERPASPRPLPVAGPAWSFADVPTVAPERAKASPARLPPVVARPPALPPLPIGRADDPSERQADRLAEAALRQPARRSCAACGECADCRTARLRRNRSDPPSPAPRLAPRVVHEVLRSPGRPLDPGLRGAMEQRFAHDFGRVRIHADAAAARSAQAVAANAYAVGERIVFGQGRFAPDTAAGRRLLAHELAHVVQQAGAGTPVVQRDVATGMEVVEPPSSGSILDRAFKAADEKRWEVAASLANQLSAFELRTFVQTLRDPELIAWLHHGALGAPGLGPDSAVAKATAAAHATVTRQRDQRQAQERAAQGGTPAAEAPLSVEERKQRCAAGQPGLKVFPLRLPRGMWRLSVAPINARRDGEDIVVSMPLNAVLGDRMFRAETKTLPLQTFTGGIRLRPDEVVRVRLYDDNDRMVCVTGEQMLKLSAATDDATLLSVLGTVLDAASIMAPGAGQAVSRGTSIALGVGMIGLNEGLEVARQHSAVQYGLQDHIRWGEITFDALLQLLTLGFGGRLADAATRRVASVATGPYTRPALQMAVEAVVHGSIAVFRSAAKRLFEQLQGERRPITVEAFLEELAKEFMQGLLFHAVMKMAAPGAGAPHGEPEGSGPRVAGGSGRPSSGARSTGEPVMLFDAAGTPIRVQGARQVPNAGPVDLHTTSRGPAVEVGRGGVPNIPPPGPVPLHLEPSGAPSLVGRENGVLVARPPSGPVPLYTDPHSSASYVWPRAGVIARPTAVPLYVTPTRAAQIAGGREVPMPEAPVPLYASPQQSGLYQGGQRVSGPYERPLVAANPAARSATVLAEQQAAGTSARLSAGPNERVASLVAGSDVRIRVRPGTLRSILGSGRLMTQFETGTSGGLLNRNMRRATEGALFGLEPDAPVGQRPIYGYLGGTAEATPAQYGSAVIRLRPEVRPRTTFTFGDSLDETFIGTRPAVAAEPLTQPTALASTPRNVGKGSLAELSPTRGAGPTYAEAQVHGGVTVQDIAEVVFTGGRMPDPGTRAQLEKAGIPWRVVDGDGP</sequence>
<dbReference type="RefSeq" id="WP_133289104.1">
    <property type="nucleotide sequence ID" value="NZ_SMSJ01000014.1"/>
</dbReference>
<gene>
    <name evidence="3" type="ORF">E2C06_13405</name>
</gene>
<dbReference type="AlphaFoldDB" id="A0A4R5QFV9"/>
<dbReference type="InterPro" id="IPR025295">
    <property type="entry name" value="eCIS_core_dom"/>
</dbReference>
<evidence type="ECO:0000259" key="2">
    <source>
        <dbReference type="Pfam" id="PF13699"/>
    </source>
</evidence>
<evidence type="ECO:0000313" key="3">
    <source>
        <dbReference type="EMBL" id="TDH62164.1"/>
    </source>
</evidence>
<organism evidence="3 4">
    <name type="scientific">Dankookia rubra</name>
    <dbReference type="NCBI Taxonomy" id="1442381"/>
    <lineage>
        <taxon>Bacteria</taxon>
        <taxon>Pseudomonadati</taxon>
        <taxon>Pseudomonadota</taxon>
        <taxon>Alphaproteobacteria</taxon>
        <taxon>Acetobacterales</taxon>
        <taxon>Roseomonadaceae</taxon>
        <taxon>Dankookia</taxon>
    </lineage>
</organism>
<comment type="caution">
    <text evidence="3">The sequence shown here is derived from an EMBL/GenBank/DDBJ whole genome shotgun (WGS) entry which is preliminary data.</text>
</comment>
<feature type="compositionally biased region" description="Pro residues" evidence="1">
    <location>
        <begin position="70"/>
        <end position="80"/>
    </location>
</feature>
<dbReference type="OrthoDB" id="7387101at2"/>
<protein>
    <submittedName>
        <fullName evidence="3">DUF3626 domain-containing protein</fullName>
    </submittedName>
</protein>
<dbReference type="EMBL" id="SMSJ01000014">
    <property type="protein sequence ID" value="TDH62164.1"/>
    <property type="molecule type" value="Genomic_DNA"/>
</dbReference>
<dbReference type="Proteomes" id="UP000295096">
    <property type="component" value="Unassembled WGS sequence"/>
</dbReference>
<feature type="domain" description="eCIS core" evidence="2">
    <location>
        <begin position="151"/>
        <end position="228"/>
    </location>
</feature>
<evidence type="ECO:0000256" key="1">
    <source>
        <dbReference type="SAM" id="MobiDB-lite"/>
    </source>
</evidence>
<evidence type="ECO:0000313" key="4">
    <source>
        <dbReference type="Proteomes" id="UP000295096"/>
    </source>
</evidence>
<feature type="region of interest" description="Disordered" evidence="1">
    <location>
        <begin position="322"/>
        <end position="356"/>
    </location>
</feature>
<dbReference type="Pfam" id="PF13699">
    <property type="entry name" value="eCIS_core"/>
    <property type="match status" value="1"/>
</dbReference>